<protein>
    <submittedName>
        <fullName evidence="1">Uncharacterized protein</fullName>
    </submittedName>
</protein>
<evidence type="ECO:0000313" key="1">
    <source>
        <dbReference type="EMBL" id="KKN49967.1"/>
    </source>
</evidence>
<comment type="caution">
    <text evidence="1">The sequence shown here is derived from an EMBL/GenBank/DDBJ whole genome shotgun (WGS) entry which is preliminary data.</text>
</comment>
<dbReference type="EMBL" id="LAZR01001142">
    <property type="protein sequence ID" value="KKN49967.1"/>
    <property type="molecule type" value="Genomic_DNA"/>
</dbReference>
<organism evidence="1">
    <name type="scientific">marine sediment metagenome</name>
    <dbReference type="NCBI Taxonomy" id="412755"/>
    <lineage>
        <taxon>unclassified sequences</taxon>
        <taxon>metagenomes</taxon>
        <taxon>ecological metagenomes</taxon>
    </lineage>
</organism>
<accession>A0A0F9RJF6</accession>
<name>A0A0F9RJF6_9ZZZZ</name>
<dbReference type="AlphaFoldDB" id="A0A0F9RJF6"/>
<sequence>MPRSYLTDKGLIIPEVANCAPEPANHGTLYTGSDNILRFCDGDAVLHAVVFDFTVTDWTTFTPTVTLVGGAGNTVPVYTTNSGRYVQYGKMVYVDVFLDGDGGAEGAGTGQINIALPVAAGASLNGNGVGQVGLADNGAGENYPLYGSIAQGGTTISLERWTSIKVLAALDGDDQDNVVRCLNLHFWYEVD</sequence>
<proteinExistence type="predicted"/>
<gene>
    <name evidence="1" type="ORF">LCGC14_0637680</name>
</gene>
<reference evidence="1" key="1">
    <citation type="journal article" date="2015" name="Nature">
        <title>Complex archaea that bridge the gap between prokaryotes and eukaryotes.</title>
        <authorList>
            <person name="Spang A."/>
            <person name="Saw J.H."/>
            <person name="Jorgensen S.L."/>
            <person name="Zaremba-Niedzwiedzka K."/>
            <person name="Martijn J."/>
            <person name="Lind A.E."/>
            <person name="van Eijk R."/>
            <person name="Schleper C."/>
            <person name="Guy L."/>
            <person name="Ettema T.J."/>
        </authorList>
    </citation>
    <scope>NUCLEOTIDE SEQUENCE</scope>
</reference>